<sequence length="41" mass="4461">MEVLRRFVAPAAGLLLLQLCVAGDQRGYPGLMCHSDEELTS</sequence>
<dbReference type="Proteomes" id="UP000033187">
    <property type="component" value="Chromosome 1"/>
</dbReference>
<reference evidence="2" key="1">
    <citation type="submission" date="2015-02" db="EMBL/GenBank/DDBJ databases">
        <authorList>
            <person name="Chooi Y.-H."/>
        </authorList>
    </citation>
    <scope>NUCLEOTIDE SEQUENCE [LARGE SCALE GENOMIC DNA]</scope>
    <source>
        <strain evidence="2">strain Y</strain>
    </source>
</reference>
<dbReference type="KEGG" id="fil:BN1229_v1_0422"/>
<gene>
    <name evidence="1" type="ORF">YBN1229_v1_0426</name>
</gene>
<evidence type="ECO:0000313" key="1">
    <source>
        <dbReference type="EMBL" id="CPR15593.1"/>
    </source>
</evidence>
<dbReference type="EMBL" id="LN829119">
    <property type="protein sequence ID" value="CPR15593.1"/>
    <property type="molecule type" value="Genomic_DNA"/>
</dbReference>
<organism evidence="1 2">
    <name type="scientific">Candidatus Filomicrobium marinum</name>
    <dbReference type="NCBI Taxonomy" id="1608628"/>
    <lineage>
        <taxon>Bacteria</taxon>
        <taxon>Pseudomonadati</taxon>
        <taxon>Pseudomonadota</taxon>
        <taxon>Alphaproteobacteria</taxon>
        <taxon>Hyphomicrobiales</taxon>
        <taxon>Hyphomicrobiaceae</taxon>
        <taxon>Filomicrobium</taxon>
    </lineage>
</organism>
<dbReference type="AlphaFoldDB" id="A0A0D6JBC4"/>
<keyword evidence="2" id="KW-1185">Reference proteome</keyword>
<accession>A0A0D6JBC4</accession>
<proteinExistence type="predicted"/>
<protein>
    <submittedName>
        <fullName evidence="1">Uncharacterized protein</fullName>
    </submittedName>
</protein>
<evidence type="ECO:0000313" key="2">
    <source>
        <dbReference type="Proteomes" id="UP000033187"/>
    </source>
</evidence>
<dbReference type="KEGG" id="fiy:BN1229_v1_0426"/>
<name>A0A0D6JBC4_9HYPH</name>